<dbReference type="Pfam" id="PF08299">
    <property type="entry name" value="Bac_DnaA_C"/>
    <property type="match status" value="1"/>
</dbReference>
<dbReference type="InterPro" id="IPR003593">
    <property type="entry name" value="AAA+_ATPase"/>
</dbReference>
<dbReference type="Gene3D" id="1.10.1750.10">
    <property type="match status" value="1"/>
</dbReference>
<dbReference type="GO" id="GO:0003688">
    <property type="term" value="F:DNA replication origin binding"/>
    <property type="evidence" value="ECO:0007669"/>
    <property type="project" value="UniProtKB-UniRule"/>
</dbReference>
<dbReference type="GO" id="GO:0005886">
    <property type="term" value="C:plasma membrane"/>
    <property type="evidence" value="ECO:0007669"/>
    <property type="project" value="TreeGrafter"/>
</dbReference>
<dbReference type="NCBIfam" id="TIGR00362">
    <property type="entry name" value="DnaA"/>
    <property type="match status" value="1"/>
</dbReference>
<evidence type="ECO:0000256" key="3">
    <source>
        <dbReference type="ARBA" id="ARBA00022705"/>
    </source>
</evidence>
<dbReference type="PRINTS" id="PR00051">
    <property type="entry name" value="DNAA"/>
</dbReference>
<dbReference type="Pfam" id="PF11638">
    <property type="entry name" value="DnaA_N"/>
    <property type="match status" value="1"/>
</dbReference>
<sequence>MKHDVAIEEESPMAIEDLWRDVLSKLSGQVPPHIFSSIISPLKPISLDGDTFLLGAPNSFTKDIIAAKYLDILTVATSEALGESASLALTVSTPTDMVERIAVSSFPPRKNIADDTVPAREGLSSSKRYSFDNFIVGDSNKFAYHAALMVAEFPGDKYNPLFLYGGTGLGKTHLLHAIKDYAEKTSPNLRVKYVQTSTFIDEFIATITLKRDKSAFDQKYINNKIVLFDDIQALSGTDATQGKFFDIFNLLHSANSHIVLSSDRPPSEMPQLADRIRSRFEGGLLIDITPPDMETRLAILHLRARAENVYVPDDALVYIASKVKDNIRSLEGLLNRVIASAQLYGTRIDLEMVQDVLKDQGVESNKSRTPSVDVIQSLVANYYHVALVDLNGKNRSRSLVHARQVAMYLCREMTDATLLTVGTLFGNRDHSTVLHSCRKIENLLKTKRETFQEVTEITNLINKAI</sequence>
<feature type="region of interest" description="Domain IV, binds dsDNA" evidence="8">
    <location>
        <begin position="342"/>
        <end position="465"/>
    </location>
</feature>
<evidence type="ECO:0000256" key="5">
    <source>
        <dbReference type="ARBA" id="ARBA00022840"/>
    </source>
</evidence>
<feature type="binding site" evidence="8">
    <location>
        <position position="170"/>
    </location>
    <ligand>
        <name>ATP</name>
        <dbReference type="ChEBI" id="CHEBI:30616"/>
    </ligand>
</feature>
<comment type="caution">
    <text evidence="8">Lacks conserved residue(s) required for the propagation of feature annotation.</text>
</comment>
<protein>
    <recommendedName>
        <fullName evidence="8 9">Chromosomal replication initiator protein DnaA</fullName>
    </recommendedName>
</protein>
<comment type="subcellular location">
    <subcellularLocation>
        <location evidence="8">Cytoplasm</location>
    </subcellularLocation>
</comment>
<dbReference type="InterPro" id="IPR020591">
    <property type="entry name" value="Chromosome_initiator_DnaA-like"/>
</dbReference>
<comment type="domain">
    <text evidence="8">Domain I is involved in oligomerization and binding regulators, domain II is flexibile and of varying length in different bacteria, domain III forms the AAA+ region, while domain IV binds dsDNA.</text>
</comment>
<comment type="similarity">
    <text evidence="1 8 11">Belongs to the DnaA family.</text>
</comment>
<dbReference type="CDD" id="cd00009">
    <property type="entry name" value="AAA"/>
    <property type="match status" value="1"/>
</dbReference>
<evidence type="ECO:0000313" key="14">
    <source>
        <dbReference type="EMBL" id="PKQ27748.1"/>
    </source>
</evidence>
<gene>
    <name evidence="8 14" type="primary">dnaA</name>
    <name evidence="14" type="ORF">CVT63_06310</name>
</gene>
<feature type="region of interest" description="Domain I, interacts with DnaA modulators" evidence="8">
    <location>
        <begin position="1"/>
        <end position="86"/>
    </location>
</feature>
<dbReference type="SUPFAM" id="SSF52540">
    <property type="entry name" value="P-loop containing nucleoside triphosphate hydrolases"/>
    <property type="match status" value="1"/>
</dbReference>
<evidence type="ECO:0000259" key="12">
    <source>
        <dbReference type="SMART" id="SM00382"/>
    </source>
</evidence>
<dbReference type="HAMAP" id="MF_00377">
    <property type="entry name" value="DnaA_bact"/>
    <property type="match status" value="1"/>
</dbReference>
<name>A0A2N3G583_9ACTN</name>
<evidence type="ECO:0000313" key="15">
    <source>
        <dbReference type="Proteomes" id="UP000233654"/>
    </source>
</evidence>
<comment type="subunit">
    <text evidence="8">Oligomerizes as a right-handed, spiral filament on DNA at oriC.</text>
</comment>
<dbReference type="Gene3D" id="1.10.8.60">
    <property type="match status" value="1"/>
</dbReference>
<evidence type="ECO:0000256" key="9">
    <source>
        <dbReference type="NCBIfam" id="TIGR00362"/>
    </source>
</evidence>
<dbReference type="SMART" id="SM00382">
    <property type="entry name" value="AAA"/>
    <property type="match status" value="1"/>
</dbReference>
<evidence type="ECO:0000259" key="13">
    <source>
        <dbReference type="SMART" id="SM00760"/>
    </source>
</evidence>
<dbReference type="GO" id="GO:0005524">
    <property type="term" value="F:ATP binding"/>
    <property type="evidence" value="ECO:0007669"/>
    <property type="project" value="UniProtKB-UniRule"/>
</dbReference>
<dbReference type="CDD" id="cd06571">
    <property type="entry name" value="Bac_DnaA_C"/>
    <property type="match status" value="1"/>
</dbReference>
<organism evidence="14 15">
    <name type="scientific">Candidatus Anoxymicrobium japonicum</name>
    <dbReference type="NCBI Taxonomy" id="2013648"/>
    <lineage>
        <taxon>Bacteria</taxon>
        <taxon>Bacillati</taxon>
        <taxon>Actinomycetota</taxon>
        <taxon>Candidatus Geothermincolia</taxon>
        <taxon>Candidatus Geothermincolales</taxon>
        <taxon>Candidatus Anoxymicrobiaceae</taxon>
        <taxon>Candidatus Anoxymicrobium</taxon>
    </lineage>
</organism>
<keyword evidence="4 8" id="KW-0547">Nucleotide-binding</keyword>
<dbReference type="GO" id="GO:0008289">
    <property type="term" value="F:lipid binding"/>
    <property type="evidence" value="ECO:0007669"/>
    <property type="project" value="UniProtKB-KW"/>
</dbReference>
<dbReference type="InterPro" id="IPR024633">
    <property type="entry name" value="DnaA_N_dom"/>
</dbReference>
<feature type="domain" description="Chromosomal replication initiator DnaA C-terminal" evidence="13">
    <location>
        <begin position="371"/>
        <end position="440"/>
    </location>
</feature>
<dbReference type="SUPFAM" id="SSF48295">
    <property type="entry name" value="TrpR-like"/>
    <property type="match status" value="1"/>
</dbReference>
<dbReference type="GO" id="GO:0006270">
    <property type="term" value="P:DNA replication initiation"/>
    <property type="evidence" value="ECO:0007669"/>
    <property type="project" value="UniProtKB-UniRule"/>
</dbReference>
<dbReference type="PANTHER" id="PTHR30050">
    <property type="entry name" value="CHROMOSOMAL REPLICATION INITIATOR PROTEIN DNAA"/>
    <property type="match status" value="1"/>
</dbReference>
<feature type="domain" description="AAA+ ATPase" evidence="12">
    <location>
        <begin position="157"/>
        <end position="287"/>
    </location>
</feature>
<evidence type="ECO:0000256" key="1">
    <source>
        <dbReference type="ARBA" id="ARBA00006583"/>
    </source>
</evidence>
<feature type="binding site" evidence="8">
    <location>
        <position position="171"/>
    </location>
    <ligand>
        <name>ATP</name>
        <dbReference type="ChEBI" id="CHEBI:30616"/>
    </ligand>
</feature>
<dbReference type="InterPro" id="IPR038454">
    <property type="entry name" value="DnaA_N_sf"/>
</dbReference>
<comment type="function">
    <text evidence="8 10">Plays an essential role in the initiation and regulation of chromosomal replication. ATP-DnaA binds to the origin of replication (oriC) to initiate formation of the DNA replication initiation complex once per cell cycle. Binds the DnaA box (a 9 base pair repeat at the origin) and separates the double-stranded (ds)DNA. Forms a right-handed helical filament on oriC DNA; dsDNA binds to the exterior of the filament while single-stranded (ss)DNA is stabiized in the filament's interior. The ATP-DnaA-oriC complex binds and stabilizes one strand of the AT-rich DNA unwinding element (DUE), permitting loading of DNA polymerase. After initiation quickly degrades to an ADP-DnaA complex that is not apt for DNA replication. Binds acidic phospholipids.</text>
</comment>
<evidence type="ECO:0000256" key="6">
    <source>
        <dbReference type="ARBA" id="ARBA00023121"/>
    </source>
</evidence>
<dbReference type="AlphaFoldDB" id="A0A2N3G583"/>
<proteinExistence type="inferred from homology"/>
<keyword evidence="2 8" id="KW-0963">Cytoplasm</keyword>
<dbReference type="GO" id="GO:0005737">
    <property type="term" value="C:cytoplasm"/>
    <property type="evidence" value="ECO:0007669"/>
    <property type="project" value="UniProtKB-SubCell"/>
</dbReference>
<dbReference type="Gene3D" id="3.40.50.300">
    <property type="entry name" value="P-loop containing nucleotide triphosphate hydrolases"/>
    <property type="match status" value="1"/>
</dbReference>
<dbReference type="Gene3D" id="3.30.300.180">
    <property type="match status" value="1"/>
</dbReference>
<dbReference type="Pfam" id="PF00308">
    <property type="entry name" value="Bac_DnaA"/>
    <property type="match status" value="1"/>
</dbReference>
<evidence type="ECO:0000256" key="10">
    <source>
        <dbReference type="RuleBase" id="RU000577"/>
    </source>
</evidence>
<dbReference type="InterPro" id="IPR010921">
    <property type="entry name" value="Trp_repressor/repl_initiator"/>
</dbReference>
<evidence type="ECO:0000256" key="7">
    <source>
        <dbReference type="ARBA" id="ARBA00023125"/>
    </source>
</evidence>
<keyword evidence="3 8" id="KW-0235">DNA replication</keyword>
<feature type="binding site" evidence="8">
    <location>
        <position position="168"/>
    </location>
    <ligand>
        <name>ATP</name>
        <dbReference type="ChEBI" id="CHEBI:30616"/>
    </ligand>
</feature>
<evidence type="ECO:0000256" key="11">
    <source>
        <dbReference type="RuleBase" id="RU004227"/>
    </source>
</evidence>
<comment type="caution">
    <text evidence="14">The sequence shown here is derived from an EMBL/GenBank/DDBJ whole genome shotgun (WGS) entry which is preliminary data.</text>
</comment>
<dbReference type="InterPro" id="IPR013317">
    <property type="entry name" value="DnaA_dom"/>
</dbReference>
<dbReference type="EMBL" id="PHEX01000057">
    <property type="protein sequence ID" value="PKQ27748.1"/>
    <property type="molecule type" value="Genomic_DNA"/>
</dbReference>
<keyword evidence="6 8" id="KW-0446">Lipid-binding</keyword>
<dbReference type="InterPro" id="IPR013159">
    <property type="entry name" value="DnaA_C"/>
</dbReference>
<evidence type="ECO:0000256" key="2">
    <source>
        <dbReference type="ARBA" id="ARBA00022490"/>
    </source>
</evidence>
<dbReference type="InterPro" id="IPR001957">
    <property type="entry name" value="Chromosome_initiator_DnaA"/>
</dbReference>
<dbReference type="SMART" id="SM00760">
    <property type="entry name" value="Bac_DnaA_C"/>
    <property type="match status" value="1"/>
</dbReference>
<evidence type="ECO:0000256" key="8">
    <source>
        <dbReference type="HAMAP-Rule" id="MF_00377"/>
    </source>
</evidence>
<keyword evidence="5 8" id="KW-0067">ATP-binding</keyword>
<dbReference type="GO" id="GO:0006275">
    <property type="term" value="P:regulation of DNA replication"/>
    <property type="evidence" value="ECO:0007669"/>
    <property type="project" value="UniProtKB-UniRule"/>
</dbReference>
<accession>A0A2N3G583</accession>
<dbReference type="Proteomes" id="UP000233654">
    <property type="component" value="Unassembled WGS sequence"/>
</dbReference>
<dbReference type="PANTHER" id="PTHR30050:SF2">
    <property type="entry name" value="CHROMOSOMAL REPLICATION INITIATOR PROTEIN DNAA"/>
    <property type="match status" value="1"/>
</dbReference>
<evidence type="ECO:0000256" key="4">
    <source>
        <dbReference type="ARBA" id="ARBA00022741"/>
    </source>
</evidence>
<reference evidence="14 15" key="1">
    <citation type="journal article" date="2017" name="ISME J.">
        <title>Potential for microbial H2 and metal transformations associated with novel bacteria and archaea in deep terrestrial subsurface sediments.</title>
        <authorList>
            <person name="Hernsdorf A.W."/>
            <person name="Amano Y."/>
            <person name="Miyakawa K."/>
            <person name="Ise K."/>
            <person name="Suzuki Y."/>
            <person name="Anantharaman K."/>
            <person name="Probst A."/>
            <person name="Burstein D."/>
            <person name="Thomas B.C."/>
            <person name="Banfield J.F."/>
        </authorList>
    </citation>
    <scope>NUCLEOTIDE SEQUENCE [LARGE SCALE GENOMIC DNA]</scope>
    <source>
        <strain evidence="14">HGW-Actinobacteria-3</strain>
    </source>
</reference>
<dbReference type="InterPro" id="IPR027417">
    <property type="entry name" value="P-loop_NTPase"/>
</dbReference>
<feature type="binding site" evidence="8">
    <location>
        <position position="172"/>
    </location>
    <ligand>
        <name>ATP</name>
        <dbReference type="ChEBI" id="CHEBI:30616"/>
    </ligand>
</feature>
<keyword evidence="7 8" id="KW-0238">DNA-binding</keyword>